<gene>
    <name evidence="19" type="primary">Ttll1</name>
    <name evidence="19" type="ORF">NPIL_240631</name>
</gene>
<keyword evidence="7" id="KW-0067">ATP-binding</keyword>
<evidence type="ECO:0000256" key="13">
    <source>
        <dbReference type="ARBA" id="ARBA00074800"/>
    </source>
</evidence>
<comment type="caution">
    <text evidence="19">The sequence shown here is derived from an EMBL/GenBank/DDBJ whole genome shotgun (WGS) entry which is preliminary data.</text>
</comment>
<protein>
    <recommendedName>
        <fullName evidence="13">Polyglutamylase complex subunit TTLL1</fullName>
    </recommendedName>
    <alternativeName>
        <fullName evidence="14">Tubulin polyglutamylase TTLL1</fullName>
    </alternativeName>
    <alternativeName>
        <fullName evidence="16">Tubulin polyglutamylase complex subunit 3</fullName>
    </alternativeName>
    <alternativeName>
        <fullName evidence="15">Tubulin--tyrosine ligase-like protein 1</fullName>
    </alternativeName>
</protein>
<evidence type="ECO:0000256" key="3">
    <source>
        <dbReference type="ARBA" id="ARBA00022490"/>
    </source>
</evidence>
<evidence type="ECO:0000256" key="10">
    <source>
        <dbReference type="ARBA" id="ARBA00023273"/>
    </source>
</evidence>
<evidence type="ECO:0000256" key="16">
    <source>
        <dbReference type="ARBA" id="ARBA00083073"/>
    </source>
</evidence>
<dbReference type="SUPFAM" id="SSF56059">
    <property type="entry name" value="Glutathione synthetase ATP-binding domain-like"/>
    <property type="match status" value="1"/>
</dbReference>
<keyword evidence="10" id="KW-0966">Cell projection</keyword>
<keyword evidence="18" id="KW-0812">Transmembrane</keyword>
<evidence type="ECO:0000256" key="1">
    <source>
        <dbReference type="ARBA" id="ARBA00004120"/>
    </source>
</evidence>
<dbReference type="EMBL" id="BMAW01080820">
    <property type="protein sequence ID" value="GFU21297.1"/>
    <property type="molecule type" value="Genomic_DNA"/>
</dbReference>
<evidence type="ECO:0000256" key="14">
    <source>
        <dbReference type="ARBA" id="ARBA00075351"/>
    </source>
</evidence>
<evidence type="ECO:0000256" key="2">
    <source>
        <dbReference type="ARBA" id="ARBA00006118"/>
    </source>
</evidence>
<accession>A0A8X6QME2</accession>
<evidence type="ECO:0000256" key="17">
    <source>
        <dbReference type="SAM" id="MobiDB-lite"/>
    </source>
</evidence>
<comment type="similarity">
    <text evidence="2">Belongs to the tubulin polyglutamylase family.</text>
</comment>
<comment type="subcellular location">
    <subcellularLocation>
        <location evidence="1">Cytoplasm</location>
        <location evidence="1">Cytoskeleton</location>
        <location evidence="1">Cilium basal body</location>
    </subcellularLocation>
</comment>
<keyword evidence="4" id="KW-0436">Ligase</keyword>
<keyword evidence="8" id="KW-0969">Cilium</keyword>
<dbReference type="PROSITE" id="PS51221">
    <property type="entry name" value="TTL"/>
    <property type="match status" value="1"/>
</dbReference>
<dbReference type="Pfam" id="PF03133">
    <property type="entry name" value="TTL"/>
    <property type="match status" value="1"/>
</dbReference>
<comment type="catalytic activity">
    <reaction evidence="11">
        <text>(L-glutamyl)(n)-gamma-L-glutamyl-L-glutamyl-[protein] + L-glutamate + ATP = (L-glutamyl)(n+1)-gamma-L-glutamyl-L-glutamyl-[protein] + ADP + phosphate + H(+)</text>
        <dbReference type="Rhea" id="RHEA:60148"/>
        <dbReference type="Rhea" id="RHEA-COMP:15519"/>
        <dbReference type="Rhea" id="RHEA-COMP:15675"/>
        <dbReference type="ChEBI" id="CHEBI:15378"/>
        <dbReference type="ChEBI" id="CHEBI:29985"/>
        <dbReference type="ChEBI" id="CHEBI:30616"/>
        <dbReference type="ChEBI" id="CHEBI:43474"/>
        <dbReference type="ChEBI" id="CHEBI:143623"/>
        <dbReference type="ChEBI" id="CHEBI:456216"/>
    </reaction>
    <physiologicalReaction direction="left-to-right" evidence="11">
        <dbReference type="Rhea" id="RHEA:60149"/>
    </physiologicalReaction>
</comment>
<evidence type="ECO:0000256" key="7">
    <source>
        <dbReference type="ARBA" id="ARBA00022840"/>
    </source>
</evidence>
<evidence type="ECO:0000256" key="11">
    <source>
        <dbReference type="ARBA" id="ARBA00052959"/>
    </source>
</evidence>
<feature type="compositionally biased region" description="Basic and acidic residues" evidence="17">
    <location>
        <begin position="438"/>
        <end position="466"/>
    </location>
</feature>
<dbReference type="GO" id="GO:0070740">
    <property type="term" value="F:tubulin-glutamic acid ligase activity"/>
    <property type="evidence" value="ECO:0007669"/>
    <property type="project" value="TreeGrafter"/>
</dbReference>
<dbReference type="OrthoDB" id="202825at2759"/>
<sequence length="466" mass="54133">MIITAEFFSFGKRTKMKITLLILISICRIIFFPSKLPFGVFNIKNFNMSSQQVTYCCDMDKSVLISNFEKRGWIPVGPEDDWNVYWSSVLTVRNIFSVETGYRLSDNQIINHFPNHYELTRKDLMVRNIKRYRRELERENSPLSEKDENGKYVHLDFIPVTFILPADYNMFVEEFRKNPSSTWIMKPCGKSQGVGIFLINKLSQLKRWSRDSTSFNPAVVKEYYVISRYIDKPLLIGGRKFDLRIYVLVTSFRPLKAFIYRLGFCRFCHVKYSGNIKELDNMFVHLTNVSIQKQADEYNSVHGGKWTVQNLQLYLEGTRGKEVTDKLFDNMRWLILHSLKSVASVMVSDRHCFECYGYDIIIGDDLKPWLIEVNASPALTATTANDRVMKQKLIDDIFNICLESGEYPSAKWNKAPDKSMLGSFDILVDEEASAPETVTEKENVKAKGDYSKTGARAKEKHTPRWR</sequence>
<evidence type="ECO:0000256" key="5">
    <source>
        <dbReference type="ARBA" id="ARBA00022701"/>
    </source>
</evidence>
<keyword evidence="18" id="KW-0472">Membrane</keyword>
<feature type="transmembrane region" description="Helical" evidence="18">
    <location>
        <begin position="20"/>
        <end position="41"/>
    </location>
</feature>
<evidence type="ECO:0000256" key="18">
    <source>
        <dbReference type="SAM" id="Phobius"/>
    </source>
</evidence>
<evidence type="ECO:0000256" key="8">
    <source>
        <dbReference type="ARBA" id="ARBA00023069"/>
    </source>
</evidence>
<proteinExistence type="inferred from homology"/>
<dbReference type="GO" id="GO:0005524">
    <property type="term" value="F:ATP binding"/>
    <property type="evidence" value="ECO:0007669"/>
    <property type="project" value="UniProtKB-KW"/>
</dbReference>
<dbReference type="GO" id="GO:0005874">
    <property type="term" value="C:microtubule"/>
    <property type="evidence" value="ECO:0007669"/>
    <property type="project" value="UniProtKB-KW"/>
</dbReference>
<evidence type="ECO:0000256" key="12">
    <source>
        <dbReference type="ARBA" id="ARBA00062645"/>
    </source>
</evidence>
<dbReference type="GO" id="GO:0036064">
    <property type="term" value="C:ciliary basal body"/>
    <property type="evidence" value="ECO:0007669"/>
    <property type="project" value="TreeGrafter"/>
</dbReference>
<name>A0A8X6QME2_NEPPI</name>
<evidence type="ECO:0000313" key="20">
    <source>
        <dbReference type="Proteomes" id="UP000887013"/>
    </source>
</evidence>
<dbReference type="GO" id="GO:0015631">
    <property type="term" value="F:tubulin binding"/>
    <property type="evidence" value="ECO:0007669"/>
    <property type="project" value="TreeGrafter"/>
</dbReference>
<organism evidence="19 20">
    <name type="scientific">Nephila pilipes</name>
    <name type="common">Giant wood spider</name>
    <name type="synonym">Nephila maculata</name>
    <dbReference type="NCBI Taxonomy" id="299642"/>
    <lineage>
        <taxon>Eukaryota</taxon>
        <taxon>Metazoa</taxon>
        <taxon>Ecdysozoa</taxon>
        <taxon>Arthropoda</taxon>
        <taxon>Chelicerata</taxon>
        <taxon>Arachnida</taxon>
        <taxon>Araneae</taxon>
        <taxon>Araneomorphae</taxon>
        <taxon>Entelegynae</taxon>
        <taxon>Araneoidea</taxon>
        <taxon>Nephilidae</taxon>
        <taxon>Nephila</taxon>
    </lineage>
</organism>
<dbReference type="PANTHER" id="PTHR12241">
    <property type="entry name" value="TUBULIN POLYGLUTAMYLASE"/>
    <property type="match status" value="1"/>
</dbReference>
<evidence type="ECO:0000256" key="15">
    <source>
        <dbReference type="ARBA" id="ARBA00080021"/>
    </source>
</evidence>
<reference evidence="19" key="1">
    <citation type="submission" date="2020-08" db="EMBL/GenBank/DDBJ databases">
        <title>Multicomponent nature underlies the extraordinary mechanical properties of spider dragline silk.</title>
        <authorList>
            <person name="Kono N."/>
            <person name="Nakamura H."/>
            <person name="Mori M."/>
            <person name="Yoshida Y."/>
            <person name="Ohtoshi R."/>
            <person name="Malay A.D."/>
            <person name="Moran D.A.P."/>
            <person name="Tomita M."/>
            <person name="Numata K."/>
            <person name="Arakawa K."/>
        </authorList>
    </citation>
    <scope>NUCLEOTIDE SEQUENCE</scope>
</reference>
<dbReference type="Gene3D" id="3.30.470.20">
    <property type="entry name" value="ATP-grasp fold, B domain"/>
    <property type="match status" value="1"/>
</dbReference>
<dbReference type="GO" id="GO:0000226">
    <property type="term" value="P:microtubule cytoskeleton organization"/>
    <property type="evidence" value="ECO:0007669"/>
    <property type="project" value="TreeGrafter"/>
</dbReference>
<comment type="subunit">
    <text evidence="12">Part of the neuronal tubulin polyglutamylase complex which contains TPGS1, TPGS2, TTLL1, LRRC49 and NICN1. Interacts with PCM1, CSTPP1 and LRRC49.</text>
</comment>
<dbReference type="AlphaFoldDB" id="A0A8X6QME2"/>
<keyword evidence="18" id="KW-1133">Transmembrane helix</keyword>
<dbReference type="InterPro" id="IPR004344">
    <property type="entry name" value="TTL/TTLL_fam"/>
</dbReference>
<keyword evidence="6" id="KW-0547">Nucleotide-binding</keyword>
<evidence type="ECO:0000256" key="9">
    <source>
        <dbReference type="ARBA" id="ARBA00023212"/>
    </source>
</evidence>
<dbReference type="FunFam" id="3.30.470.20:FF:000033">
    <property type="entry name" value="Probable tubulin polyglutamylase TTLL1"/>
    <property type="match status" value="1"/>
</dbReference>
<keyword evidence="3" id="KW-0963">Cytoplasm</keyword>
<feature type="region of interest" description="Disordered" evidence="17">
    <location>
        <begin position="433"/>
        <end position="466"/>
    </location>
</feature>
<keyword evidence="9" id="KW-0206">Cytoskeleton</keyword>
<dbReference type="PANTHER" id="PTHR12241:SF31">
    <property type="entry name" value="POLYGLUTAMYLASE COMPLEX SUBUNIT TTLL1"/>
    <property type="match status" value="1"/>
</dbReference>
<evidence type="ECO:0000256" key="4">
    <source>
        <dbReference type="ARBA" id="ARBA00022598"/>
    </source>
</evidence>
<keyword evidence="5" id="KW-0493">Microtubule</keyword>
<evidence type="ECO:0000256" key="6">
    <source>
        <dbReference type="ARBA" id="ARBA00022741"/>
    </source>
</evidence>
<evidence type="ECO:0000313" key="19">
    <source>
        <dbReference type="EMBL" id="GFU21297.1"/>
    </source>
</evidence>
<dbReference type="Proteomes" id="UP000887013">
    <property type="component" value="Unassembled WGS sequence"/>
</dbReference>
<keyword evidence="20" id="KW-1185">Reference proteome</keyword>